<sequence>MNSQKKRNNLRKTMYIKQYREKDEVRLLRLHPIKTLSTEEIIDSAWPQDNEQENYLVNLLATFKNQLDRYPTDSGYYRCLTKAYLYTVKNRYR</sequence>
<protein>
    <submittedName>
        <fullName evidence="1">Uncharacterized protein</fullName>
    </submittedName>
</protein>
<accession>A0A3B0M3Y1</accession>
<dbReference type="EMBL" id="UFQR01000072">
    <property type="protein sequence ID" value="SSW96690.1"/>
    <property type="molecule type" value="Genomic_DNA"/>
</dbReference>
<organism evidence="1">
    <name type="scientific">Arsenophonus endosymbiont of Trialeurodes vaporariorum</name>
    <dbReference type="NCBI Taxonomy" id="235567"/>
    <lineage>
        <taxon>Bacteria</taxon>
        <taxon>Pseudomonadati</taxon>
        <taxon>Pseudomonadota</taxon>
        <taxon>Gammaproteobacteria</taxon>
        <taxon>Enterobacterales</taxon>
        <taxon>Morganellaceae</taxon>
        <taxon>Arsenophonus</taxon>
    </lineage>
</organism>
<gene>
    <name evidence="1" type="ORF">ARTV_3251</name>
</gene>
<reference evidence="1" key="1">
    <citation type="submission" date="2018-04" db="EMBL/GenBank/DDBJ databases">
        <authorList>
            <person name="Go L.Y."/>
            <person name="Mitchell J.A."/>
        </authorList>
    </citation>
    <scope>NUCLEOTIDE SEQUENCE</scope>
    <source>
        <strain evidence="1">ARTV</strain>
    </source>
</reference>
<proteinExistence type="predicted"/>
<evidence type="ECO:0000313" key="1">
    <source>
        <dbReference type="EMBL" id="SSW96690.1"/>
    </source>
</evidence>
<name>A0A3B0M3Y1_9GAMM</name>
<dbReference type="AlphaFoldDB" id="A0A3B0M3Y1"/>